<proteinExistence type="predicted"/>
<comment type="caution">
    <text evidence="1">The sequence shown here is derived from an EMBL/GenBank/DDBJ whole genome shotgun (WGS) entry which is preliminary data.</text>
</comment>
<sequence>MSTEALRVAYFWAAGRYRPAGSNPPKDLAKNTFGLKQVELFAKYLY</sequence>
<dbReference type="Proteomes" id="UP000238479">
    <property type="component" value="Chromosome 4"/>
</dbReference>
<dbReference type="Gramene" id="PRQ40780">
    <property type="protein sequence ID" value="PRQ40780"/>
    <property type="gene ID" value="RchiOBHm_Chr4g0439761"/>
</dbReference>
<keyword evidence="2" id="KW-1185">Reference proteome</keyword>
<protein>
    <submittedName>
        <fullName evidence="1">Uncharacterized protein</fullName>
    </submittedName>
</protein>
<gene>
    <name evidence="1" type="ORF">RchiOBHm_Chr4g0439761</name>
</gene>
<dbReference type="EMBL" id="PDCK01000042">
    <property type="protein sequence ID" value="PRQ40780.1"/>
    <property type="molecule type" value="Genomic_DNA"/>
</dbReference>
<evidence type="ECO:0000313" key="1">
    <source>
        <dbReference type="EMBL" id="PRQ40780.1"/>
    </source>
</evidence>
<name>A0A2P6R2W8_ROSCH</name>
<accession>A0A2P6R2W8</accession>
<evidence type="ECO:0000313" key="2">
    <source>
        <dbReference type="Proteomes" id="UP000238479"/>
    </source>
</evidence>
<dbReference type="AlphaFoldDB" id="A0A2P6R2W8"/>
<reference evidence="1 2" key="1">
    <citation type="journal article" date="2018" name="Nat. Genet.">
        <title>The Rosa genome provides new insights in the design of modern roses.</title>
        <authorList>
            <person name="Bendahmane M."/>
        </authorList>
    </citation>
    <scope>NUCLEOTIDE SEQUENCE [LARGE SCALE GENOMIC DNA]</scope>
    <source>
        <strain evidence="2">cv. Old Blush</strain>
    </source>
</reference>
<organism evidence="1 2">
    <name type="scientific">Rosa chinensis</name>
    <name type="common">China rose</name>
    <dbReference type="NCBI Taxonomy" id="74649"/>
    <lineage>
        <taxon>Eukaryota</taxon>
        <taxon>Viridiplantae</taxon>
        <taxon>Streptophyta</taxon>
        <taxon>Embryophyta</taxon>
        <taxon>Tracheophyta</taxon>
        <taxon>Spermatophyta</taxon>
        <taxon>Magnoliopsida</taxon>
        <taxon>eudicotyledons</taxon>
        <taxon>Gunneridae</taxon>
        <taxon>Pentapetalae</taxon>
        <taxon>rosids</taxon>
        <taxon>fabids</taxon>
        <taxon>Rosales</taxon>
        <taxon>Rosaceae</taxon>
        <taxon>Rosoideae</taxon>
        <taxon>Rosoideae incertae sedis</taxon>
        <taxon>Rosa</taxon>
    </lineage>
</organism>